<accession>A0ABU2F377</accession>
<dbReference type="InterPro" id="IPR036265">
    <property type="entry name" value="HIT-like_sf"/>
</dbReference>
<feature type="short sequence motif" description="Histidine triad motif" evidence="1">
    <location>
        <begin position="98"/>
        <end position="102"/>
    </location>
</feature>
<evidence type="ECO:0000313" key="3">
    <source>
        <dbReference type="EMBL" id="MDS0254941.1"/>
    </source>
</evidence>
<evidence type="ECO:0000256" key="1">
    <source>
        <dbReference type="PROSITE-ProRule" id="PRU00464"/>
    </source>
</evidence>
<dbReference type="InterPro" id="IPR039384">
    <property type="entry name" value="HINT"/>
</dbReference>
<organism evidence="3 4">
    <name type="scientific">Haloarcula argentinensis</name>
    <dbReference type="NCBI Taxonomy" id="43776"/>
    <lineage>
        <taxon>Archaea</taxon>
        <taxon>Methanobacteriati</taxon>
        <taxon>Methanobacteriota</taxon>
        <taxon>Stenosarchaea group</taxon>
        <taxon>Halobacteria</taxon>
        <taxon>Halobacteriales</taxon>
        <taxon>Haloarculaceae</taxon>
        <taxon>Haloarcula</taxon>
    </lineage>
</organism>
<dbReference type="Proteomes" id="UP001248536">
    <property type="component" value="Unassembled WGS sequence"/>
</dbReference>
<dbReference type="Pfam" id="PF01230">
    <property type="entry name" value="HIT"/>
    <property type="match status" value="1"/>
</dbReference>
<feature type="domain" description="HIT" evidence="2">
    <location>
        <begin position="6"/>
        <end position="113"/>
    </location>
</feature>
<dbReference type="RefSeq" id="WP_005536870.1">
    <property type="nucleotide sequence ID" value="NZ_BAABDY010000004.1"/>
</dbReference>
<evidence type="ECO:0000313" key="4">
    <source>
        <dbReference type="Proteomes" id="UP001248536"/>
    </source>
</evidence>
<dbReference type="PANTHER" id="PTHR46648:SF1">
    <property type="entry name" value="ADENOSINE 5'-MONOPHOSPHORAMIDASE HNT1"/>
    <property type="match status" value="1"/>
</dbReference>
<dbReference type="EMBL" id="JAMQCP010000002">
    <property type="protein sequence ID" value="MDS0254941.1"/>
    <property type="molecule type" value="Genomic_DNA"/>
</dbReference>
<dbReference type="PANTHER" id="PTHR46648">
    <property type="entry name" value="HIT FAMILY PROTEIN 1"/>
    <property type="match status" value="1"/>
</dbReference>
<proteinExistence type="predicted"/>
<gene>
    <name evidence="3" type="ORF">NC662_14595</name>
</gene>
<keyword evidence="4" id="KW-1185">Reference proteome</keyword>
<dbReference type="PROSITE" id="PS51084">
    <property type="entry name" value="HIT_2"/>
    <property type="match status" value="1"/>
</dbReference>
<reference evidence="3 4" key="1">
    <citation type="submission" date="2022-06" db="EMBL/GenBank/DDBJ databases">
        <title>Haloarcula sp. a new haloarchaeum isolate from saline soil.</title>
        <authorList>
            <person name="Strakova D."/>
            <person name="Galisteo C."/>
            <person name="Sanchez-Porro C."/>
            <person name="Ventosa A."/>
        </authorList>
    </citation>
    <scope>NUCLEOTIDE SEQUENCE [LARGE SCALE GENOMIC DNA]</scope>
    <source>
        <strain evidence="3 4">JCM 15760</strain>
    </source>
</reference>
<evidence type="ECO:0000259" key="2">
    <source>
        <dbReference type="PROSITE" id="PS51084"/>
    </source>
</evidence>
<dbReference type="InterPro" id="IPR001310">
    <property type="entry name" value="Histidine_triad_HIT"/>
</dbReference>
<sequence>MSEDCIFCQIVAGDIPGRTVYEDDTVLAFLDANPLSPGHTLVIPKDHHERLNNTPADVAGEVLSTLHELVPAVESAVDAPASTVAFNNGEVAGQEVPHVHGHIIPRFEDDGGRPIHALVNDRPDLSEDELDAIESDIVAEQA</sequence>
<protein>
    <submittedName>
        <fullName evidence="3">HIT family protein</fullName>
    </submittedName>
</protein>
<dbReference type="CDD" id="cd01277">
    <property type="entry name" value="HINT_subgroup"/>
    <property type="match status" value="1"/>
</dbReference>
<dbReference type="Gene3D" id="3.30.428.10">
    <property type="entry name" value="HIT-like"/>
    <property type="match status" value="1"/>
</dbReference>
<dbReference type="SUPFAM" id="SSF54197">
    <property type="entry name" value="HIT-like"/>
    <property type="match status" value="1"/>
</dbReference>
<dbReference type="InterPro" id="IPR011146">
    <property type="entry name" value="HIT-like"/>
</dbReference>
<name>A0ABU2F377_HALAR</name>
<dbReference type="PRINTS" id="PR00332">
    <property type="entry name" value="HISTRIAD"/>
</dbReference>
<comment type="caution">
    <text evidence="3">The sequence shown here is derived from an EMBL/GenBank/DDBJ whole genome shotgun (WGS) entry which is preliminary data.</text>
</comment>